<evidence type="ECO:0000313" key="1">
    <source>
        <dbReference type="EMBL" id="MCJ8355768.1"/>
    </source>
</evidence>
<name>A0AAW5EY11_NOVHA</name>
<proteinExistence type="predicted"/>
<dbReference type="AlphaFoldDB" id="A0AAW5EY11"/>
<dbReference type="Proteomes" id="UP001202887">
    <property type="component" value="Unassembled WGS sequence"/>
</dbReference>
<accession>A0AAW5EY11</accession>
<organism evidence="1 2">
    <name type="scientific">Novacetimonas hansenii</name>
    <name type="common">Komagataeibacter hansenii</name>
    <dbReference type="NCBI Taxonomy" id="436"/>
    <lineage>
        <taxon>Bacteria</taxon>
        <taxon>Pseudomonadati</taxon>
        <taxon>Pseudomonadota</taxon>
        <taxon>Alphaproteobacteria</taxon>
        <taxon>Acetobacterales</taxon>
        <taxon>Acetobacteraceae</taxon>
        <taxon>Novacetimonas</taxon>
    </lineage>
</organism>
<comment type="caution">
    <text evidence="1">The sequence shown here is derived from an EMBL/GenBank/DDBJ whole genome shotgun (WGS) entry which is preliminary data.</text>
</comment>
<protein>
    <submittedName>
        <fullName evidence="1">Glucan biosynthesis glucosyltransferase H</fullName>
    </submittedName>
</protein>
<evidence type="ECO:0000313" key="2">
    <source>
        <dbReference type="Proteomes" id="UP001202887"/>
    </source>
</evidence>
<dbReference type="EMBL" id="JAIBCX010000418">
    <property type="protein sequence ID" value="MCJ8355768.1"/>
    <property type="molecule type" value="Genomic_DNA"/>
</dbReference>
<feature type="non-terminal residue" evidence="1">
    <location>
        <position position="1"/>
    </location>
</feature>
<sequence>TGRVAVGQAFRRVRLLLVPEETAPPSVLNEAVTYMDQMAGHPVQEAIAALRARAGLLRVHEIMLPPPRRKGDPINPALLVGLLKLREAPDVETAVRELNRAEKSAVLGNAEGLRLIAQLP</sequence>
<reference evidence="1" key="2">
    <citation type="submission" date="2022-03" db="EMBL/GenBank/DDBJ databases">
        <authorList>
            <person name="Ryngajllo M."/>
            <person name="Jacek P."/>
            <person name="Kubiak K."/>
        </authorList>
    </citation>
    <scope>NUCLEOTIDE SEQUENCE</scope>
    <source>
        <strain evidence="1">SI1</strain>
    </source>
</reference>
<reference evidence="1" key="1">
    <citation type="journal article" date="2021" name="Polymers (Basel)">
        <title>Highly Stretchable Bacterial Cellulose Produced by Komagataeibacter hansenii SI1.</title>
        <authorList>
            <person name="Cielecka I."/>
            <person name="Ryngajllo M."/>
            <person name="Maniukiewicz W."/>
            <person name="Bielecki S."/>
        </authorList>
    </citation>
    <scope>NUCLEOTIDE SEQUENCE</scope>
    <source>
        <strain evidence="1">SI1</strain>
    </source>
</reference>
<gene>
    <name evidence="1" type="ORF">K1W68_17565</name>
</gene>